<evidence type="ECO:0000256" key="2">
    <source>
        <dbReference type="ARBA" id="ARBA00061659"/>
    </source>
</evidence>
<reference evidence="5 6" key="1">
    <citation type="journal article" date="2020" name="IScience">
        <title>Genome Sequencing of the Endangered Kingdonia uniflora (Circaeasteraceae, Ranunculales) Reveals Potential Mechanisms of Evolutionary Specialization.</title>
        <authorList>
            <person name="Sun Y."/>
            <person name="Deng T."/>
            <person name="Zhang A."/>
            <person name="Moore M.J."/>
            <person name="Landis J.B."/>
            <person name="Lin N."/>
            <person name="Zhang H."/>
            <person name="Zhang X."/>
            <person name="Huang J."/>
            <person name="Zhang X."/>
            <person name="Sun H."/>
            <person name="Wang H."/>
        </authorList>
    </citation>
    <scope>NUCLEOTIDE SEQUENCE [LARGE SCALE GENOMIC DNA]</scope>
    <source>
        <strain evidence="5">TB1705</strain>
        <tissue evidence="5">Leaf</tissue>
    </source>
</reference>
<dbReference type="SUPFAM" id="SSF48452">
    <property type="entry name" value="TPR-like"/>
    <property type="match status" value="1"/>
</dbReference>
<dbReference type="Pfam" id="PF14432">
    <property type="entry name" value="DYW_deaminase"/>
    <property type="match status" value="1"/>
</dbReference>
<dbReference type="Gene3D" id="1.25.40.10">
    <property type="entry name" value="Tetratricopeptide repeat domain"/>
    <property type="match status" value="6"/>
</dbReference>
<evidence type="ECO:0000256" key="1">
    <source>
        <dbReference type="ARBA" id="ARBA00022737"/>
    </source>
</evidence>
<dbReference type="EMBL" id="JACGCM010001798">
    <property type="protein sequence ID" value="KAF6149207.1"/>
    <property type="molecule type" value="Genomic_DNA"/>
</dbReference>
<evidence type="ECO:0000313" key="6">
    <source>
        <dbReference type="Proteomes" id="UP000541444"/>
    </source>
</evidence>
<evidence type="ECO:0000259" key="4">
    <source>
        <dbReference type="Pfam" id="PF14432"/>
    </source>
</evidence>
<feature type="repeat" description="PPR" evidence="3">
    <location>
        <begin position="361"/>
        <end position="396"/>
    </location>
</feature>
<dbReference type="InterPro" id="IPR046960">
    <property type="entry name" value="PPR_At4g14850-like_plant"/>
</dbReference>
<organism evidence="5 6">
    <name type="scientific">Kingdonia uniflora</name>
    <dbReference type="NCBI Taxonomy" id="39325"/>
    <lineage>
        <taxon>Eukaryota</taxon>
        <taxon>Viridiplantae</taxon>
        <taxon>Streptophyta</taxon>
        <taxon>Embryophyta</taxon>
        <taxon>Tracheophyta</taxon>
        <taxon>Spermatophyta</taxon>
        <taxon>Magnoliopsida</taxon>
        <taxon>Ranunculales</taxon>
        <taxon>Circaeasteraceae</taxon>
        <taxon>Kingdonia</taxon>
    </lineage>
</organism>
<keyword evidence="6" id="KW-1185">Reference proteome</keyword>
<dbReference type="InterPro" id="IPR032867">
    <property type="entry name" value="DYW_dom"/>
</dbReference>
<feature type="repeat" description="PPR" evidence="3">
    <location>
        <begin position="463"/>
        <end position="497"/>
    </location>
</feature>
<dbReference type="InterPro" id="IPR046848">
    <property type="entry name" value="E_motif"/>
</dbReference>
<dbReference type="PROSITE" id="PS51375">
    <property type="entry name" value="PPR"/>
    <property type="match status" value="6"/>
</dbReference>
<feature type="domain" description="DYW" evidence="4">
    <location>
        <begin position="692"/>
        <end position="761"/>
    </location>
</feature>
<sequence length="761" mass="85522">MMSGYFQNGKCEETVNVFVSLIRDTWCDPDSYSFSCVMKACGSLEWVDLGLGLHCLAKKFGFGTDPFIETSVLDMYVKCGAMRSADRLFHEIREPSLFCWNSMIYGYAKSSYGVGRSFDMFNHMPARDIVSWNTMISILSQHGFESQTLTLLIEMGDHGFKPNSMTYASVFSACGRVFDLNWGRHLHGQILRLGLTLDVFVGSGLIGMYAKCGQLEAAKRVFNSLPEPNAVSWTSLIGGFAQFGREEEALMLFKEMRMVPVATDQMTLATILSVCSSRRDMCLGAQLHCYLISVGLECVVPVANALITMYAECDNIEIVKRVFQLMPTRDIISWTALITAFYQIGDVENARAYFNKMPVRNVITWNSMLSAYVQHGYWEDSFKLYIMMLREEGMKPDWVTCATLFGACADLATLRLGNQIIAQTSKMGLDFNVSVANGIVNMYSKCGKFQEAREVFESIIDKDLISWNAMITGYAQNGQGREAIQIFENMLKSDSTPDHISFLSVLSGCSHSGLVSEGKYYFESMTRDHDIAPSSEHFACMVDLLGRAGLLEEARKMIDEMPVETNSGVWGAFLNACRIHGNAKLVEFAVKHLLQMNSEDSGSYVLLANTYLETGKLDGVAEVRKLMRERGIRKNPGCSWIEAGNMVHVFTVDDINHPQIIDVHRILEDLVKKIEDKGNYVIKKNSGKSQSYHSEKLAVAFGLMTLAAWMPIHIMKNLRVCSDCHKFIKLISLVTARELIVRDANRFHHFRNGTCSCGDYW</sequence>
<keyword evidence="1" id="KW-0677">Repeat</keyword>
<dbReference type="FunFam" id="1.25.40.10:FF:000280">
    <property type="entry name" value="Pentatricopeptide repeat-containing protein"/>
    <property type="match status" value="1"/>
</dbReference>
<evidence type="ECO:0000256" key="3">
    <source>
        <dbReference type="PROSITE-ProRule" id="PRU00708"/>
    </source>
</evidence>
<dbReference type="InterPro" id="IPR002885">
    <property type="entry name" value="PPR_rpt"/>
</dbReference>
<dbReference type="FunFam" id="1.25.40.10:FF:000780">
    <property type="entry name" value="Pentatricopeptide repeat-containing protein isoform A"/>
    <property type="match status" value="1"/>
</dbReference>
<name>A0A7J7M2Y0_9MAGN</name>
<feature type="repeat" description="PPR" evidence="3">
    <location>
        <begin position="229"/>
        <end position="263"/>
    </location>
</feature>
<protein>
    <recommendedName>
        <fullName evidence="4">DYW domain-containing protein</fullName>
    </recommendedName>
</protein>
<evidence type="ECO:0000313" key="5">
    <source>
        <dbReference type="EMBL" id="KAF6149207.1"/>
    </source>
</evidence>
<dbReference type="PANTHER" id="PTHR47926">
    <property type="entry name" value="PENTATRICOPEPTIDE REPEAT-CONTAINING PROTEIN"/>
    <property type="match status" value="1"/>
</dbReference>
<dbReference type="GO" id="GO:0009451">
    <property type="term" value="P:RNA modification"/>
    <property type="evidence" value="ECO:0007669"/>
    <property type="project" value="InterPro"/>
</dbReference>
<dbReference type="Pfam" id="PF13041">
    <property type="entry name" value="PPR_2"/>
    <property type="match status" value="3"/>
</dbReference>
<feature type="repeat" description="PPR" evidence="3">
    <location>
        <begin position="432"/>
        <end position="462"/>
    </location>
</feature>
<dbReference type="AlphaFoldDB" id="A0A7J7M2Y0"/>
<dbReference type="Pfam" id="PF01535">
    <property type="entry name" value="PPR"/>
    <property type="match status" value="5"/>
</dbReference>
<feature type="repeat" description="PPR" evidence="3">
    <location>
        <begin position="600"/>
        <end position="634"/>
    </location>
</feature>
<dbReference type="OrthoDB" id="185373at2759"/>
<dbReference type="GO" id="GO:0003723">
    <property type="term" value="F:RNA binding"/>
    <property type="evidence" value="ECO:0007669"/>
    <property type="project" value="InterPro"/>
</dbReference>
<comment type="similarity">
    <text evidence="2">Belongs to the PPR family. PCMP-E subfamily.</text>
</comment>
<dbReference type="FunFam" id="1.25.40.10:FF:000031">
    <property type="entry name" value="Pentatricopeptide repeat-containing protein mitochondrial"/>
    <property type="match status" value="1"/>
</dbReference>
<proteinExistence type="inferred from homology"/>
<dbReference type="Pfam" id="PF20431">
    <property type="entry name" value="E_motif"/>
    <property type="match status" value="1"/>
</dbReference>
<dbReference type="GO" id="GO:0008270">
    <property type="term" value="F:zinc ion binding"/>
    <property type="evidence" value="ECO:0007669"/>
    <property type="project" value="InterPro"/>
</dbReference>
<dbReference type="FunFam" id="1.25.40.10:FF:000227">
    <property type="entry name" value="Pentatricopeptide repeat-containing protein At3g13880"/>
    <property type="match status" value="1"/>
</dbReference>
<dbReference type="Proteomes" id="UP000541444">
    <property type="component" value="Unassembled WGS sequence"/>
</dbReference>
<gene>
    <name evidence="5" type="ORF">GIB67_026063</name>
</gene>
<comment type="caution">
    <text evidence="5">The sequence shown here is derived from an EMBL/GenBank/DDBJ whole genome shotgun (WGS) entry which is preliminary data.</text>
</comment>
<feature type="repeat" description="PPR" evidence="3">
    <location>
        <begin position="128"/>
        <end position="162"/>
    </location>
</feature>
<dbReference type="PANTHER" id="PTHR47926:SF370">
    <property type="entry name" value="DYW DOMAIN-CONTAINING PROTEIN"/>
    <property type="match status" value="1"/>
</dbReference>
<accession>A0A7J7M2Y0</accession>
<dbReference type="NCBIfam" id="TIGR00756">
    <property type="entry name" value="PPR"/>
    <property type="match status" value="3"/>
</dbReference>
<dbReference type="InterPro" id="IPR011990">
    <property type="entry name" value="TPR-like_helical_dom_sf"/>
</dbReference>